<protein>
    <recommendedName>
        <fullName evidence="5">Lin0512 family protein</fullName>
    </recommendedName>
</protein>
<proteinExistence type="predicted"/>
<evidence type="ECO:0008006" key="5">
    <source>
        <dbReference type="Google" id="ProtNLM"/>
    </source>
</evidence>
<organism evidence="3 4">
    <name type="scientific">Pelagirhabdus alkalitolerans</name>
    <dbReference type="NCBI Taxonomy" id="1612202"/>
    <lineage>
        <taxon>Bacteria</taxon>
        <taxon>Bacillati</taxon>
        <taxon>Bacillota</taxon>
        <taxon>Bacilli</taxon>
        <taxon>Bacillales</taxon>
        <taxon>Bacillaceae</taxon>
        <taxon>Pelagirhabdus</taxon>
    </lineage>
</organism>
<dbReference type="GO" id="GO:0005525">
    <property type="term" value="F:GTP binding"/>
    <property type="evidence" value="ECO:0007669"/>
    <property type="project" value="UniProtKB-KW"/>
</dbReference>
<dbReference type="NCBIfam" id="TIGR02058">
    <property type="entry name" value="lin0512_fam"/>
    <property type="match status" value="1"/>
</dbReference>
<dbReference type="OrthoDB" id="6165729at2"/>
<keyword evidence="2" id="KW-0342">GTP-binding</keyword>
<dbReference type="Pfam" id="PF09585">
    <property type="entry name" value="Lin0512_fam"/>
    <property type="match status" value="1"/>
</dbReference>
<gene>
    <name evidence="3" type="ORF">SAMN05421734_10880</name>
</gene>
<dbReference type="STRING" id="1612202.SAMN05421734_10880"/>
<dbReference type="Proteomes" id="UP000242949">
    <property type="component" value="Unassembled WGS sequence"/>
</dbReference>
<dbReference type="InterPro" id="IPR037103">
    <property type="entry name" value="Tubulin/FtsZ-like_C"/>
</dbReference>
<keyword evidence="4" id="KW-1185">Reference proteome</keyword>
<dbReference type="RefSeq" id="WP_090796479.1">
    <property type="nucleotide sequence ID" value="NZ_FMYI01000008.1"/>
</dbReference>
<dbReference type="PANTHER" id="PTHR34784:SF1">
    <property type="entry name" value="50S RIBOSOMAL PROTEIN L34"/>
    <property type="match status" value="1"/>
</dbReference>
<dbReference type="PANTHER" id="PTHR34784">
    <property type="entry name" value="50S RIBOSOMAL PROTEIN L34"/>
    <property type="match status" value="1"/>
</dbReference>
<evidence type="ECO:0000313" key="4">
    <source>
        <dbReference type="Proteomes" id="UP000242949"/>
    </source>
</evidence>
<evidence type="ECO:0000313" key="3">
    <source>
        <dbReference type="EMBL" id="SDC42548.1"/>
    </source>
</evidence>
<keyword evidence="1" id="KW-0547">Nucleotide-binding</keyword>
<dbReference type="Gene3D" id="3.30.1330.20">
    <property type="entry name" value="Tubulin/FtsZ, C-terminal domain"/>
    <property type="match status" value="1"/>
</dbReference>
<evidence type="ECO:0000256" key="1">
    <source>
        <dbReference type="ARBA" id="ARBA00022741"/>
    </source>
</evidence>
<reference evidence="4" key="1">
    <citation type="submission" date="2016-09" db="EMBL/GenBank/DDBJ databases">
        <authorList>
            <person name="Varghese N."/>
            <person name="Submissions S."/>
        </authorList>
    </citation>
    <scope>NUCLEOTIDE SEQUENCE [LARGE SCALE GENOMIC DNA]</scope>
    <source>
        <strain evidence="4">S5</strain>
    </source>
</reference>
<dbReference type="AlphaFoldDB" id="A0A1G6LGY7"/>
<dbReference type="InterPro" id="IPR011719">
    <property type="entry name" value="CHP02058"/>
</dbReference>
<name>A0A1G6LGY7_9BACI</name>
<accession>A0A1G6LGY7</accession>
<sequence length="119" mass="13058">MEKIIFIETGVGIDTHGQDVTKASIRAVENAIHYNSMPGIKDYLPEQSLHQMKVNIVLGVPKDQDMLDLEKIKAEIPYGEVTVDVQAGGLATTSGIQLEEQADRNDLMYIVNAAVQVGY</sequence>
<evidence type="ECO:0000256" key="2">
    <source>
        <dbReference type="ARBA" id="ARBA00023134"/>
    </source>
</evidence>
<dbReference type="EMBL" id="FMYI01000008">
    <property type="protein sequence ID" value="SDC42548.1"/>
    <property type="molecule type" value="Genomic_DNA"/>
</dbReference>